<reference evidence="1 2" key="1">
    <citation type="submission" date="2018-06" db="EMBL/GenBank/DDBJ databases">
        <title>Comparative genomics reveals the genomic features of Rhizophagus irregularis, R. cerebriforme, R. diaphanum and Gigaspora rosea, and their symbiotic lifestyle signature.</title>
        <authorList>
            <person name="Morin E."/>
            <person name="San Clemente H."/>
            <person name="Chen E.C.H."/>
            <person name="De La Providencia I."/>
            <person name="Hainaut M."/>
            <person name="Kuo A."/>
            <person name="Kohler A."/>
            <person name="Murat C."/>
            <person name="Tang N."/>
            <person name="Roy S."/>
            <person name="Loubradou J."/>
            <person name="Henrissat B."/>
            <person name="Grigoriev I.V."/>
            <person name="Corradi N."/>
            <person name="Roux C."/>
            <person name="Martin F.M."/>
        </authorList>
    </citation>
    <scope>NUCLEOTIDE SEQUENCE [LARGE SCALE GENOMIC DNA]</scope>
    <source>
        <strain evidence="1 2">DAOM 194757</strain>
    </source>
</reference>
<dbReference type="OrthoDB" id="2393441at2759"/>
<evidence type="ECO:0000313" key="1">
    <source>
        <dbReference type="EMBL" id="RIB01743.1"/>
    </source>
</evidence>
<dbReference type="AlphaFoldDB" id="A0A397U2T8"/>
<evidence type="ECO:0008006" key="3">
    <source>
        <dbReference type="Google" id="ProtNLM"/>
    </source>
</evidence>
<keyword evidence="2" id="KW-1185">Reference proteome</keyword>
<evidence type="ECO:0000313" key="2">
    <source>
        <dbReference type="Proteomes" id="UP000266673"/>
    </source>
</evidence>
<dbReference type="Proteomes" id="UP000266673">
    <property type="component" value="Unassembled WGS sequence"/>
</dbReference>
<name>A0A397U2T8_9GLOM</name>
<dbReference type="EMBL" id="QKWP01002959">
    <property type="protein sequence ID" value="RIB01743.1"/>
    <property type="molecule type" value="Genomic_DNA"/>
</dbReference>
<proteinExistence type="predicted"/>
<dbReference type="STRING" id="44941.A0A397U2T8"/>
<sequence length="581" mass="68205">MMIGELLDIIESKLIPSDTQNLKTVIVNNDGIERKSTILNGLDKQASLTEIRKILSLNDEILMSKQNSYFWNDNSKNRISQDDENNLILQNILIPKQNYYHLYIAIDPSKPNFLEISKKHQLCKGRKTGDHDDDADVVASKSAFTIKNKHMINVNLQCKFERVHDRKTEEFMKICYELGSVRLLRKDLEPTEGYIRAIEEALDETKSNDEKKRDLDMVGEEYGFFWAQEIKLGMEYRYSVDNYNDMVNSNISDDLKSFENWEIIKYDDILSLYELLPDDLKQKIKQTIGMRMLHSKVLPVIIPKNYDFRFPLVTETLTKPDEISTFKDCKIFASIYNETNRNPYHNTYGVYVYYQHQESPCFVIYRTGPLKISSKTKLFISWMMFGYDKFPTKPLSKLDVEYTEHINTTENADTDIIFQKPIKKDHCWIGTNALFYDDNQSYELGKTNVMITYYFCSKNNTLVQAYFKPNPVTSPLKFKFNYIAILKTNEKSIGLTKDEWKSRERHFAQLQGRSIFTGEKWNLPRTERLVFASILYPDSLSIQKRYSLLLNINPKYPITKSLVEITENPKCKIKYVVYRNL</sequence>
<gene>
    <name evidence="1" type="ORF">C2G38_2150316</name>
</gene>
<accession>A0A397U2T8</accession>
<comment type="caution">
    <text evidence="1">The sequence shown here is derived from an EMBL/GenBank/DDBJ whole genome shotgun (WGS) entry which is preliminary data.</text>
</comment>
<organism evidence="1 2">
    <name type="scientific">Gigaspora rosea</name>
    <dbReference type="NCBI Taxonomy" id="44941"/>
    <lineage>
        <taxon>Eukaryota</taxon>
        <taxon>Fungi</taxon>
        <taxon>Fungi incertae sedis</taxon>
        <taxon>Mucoromycota</taxon>
        <taxon>Glomeromycotina</taxon>
        <taxon>Glomeromycetes</taxon>
        <taxon>Diversisporales</taxon>
        <taxon>Gigasporaceae</taxon>
        <taxon>Gigaspora</taxon>
    </lineage>
</organism>
<protein>
    <recommendedName>
        <fullName evidence="3">MACPF domain-containing protein</fullName>
    </recommendedName>
</protein>